<evidence type="ECO:0000313" key="9">
    <source>
        <dbReference type="Proteomes" id="UP001156836"/>
    </source>
</evidence>
<comment type="caution">
    <text evidence="8">The sequence shown here is derived from an EMBL/GenBank/DDBJ whole genome shotgun (WGS) entry which is preliminary data.</text>
</comment>
<dbReference type="InterPro" id="IPR007197">
    <property type="entry name" value="rSAM"/>
</dbReference>
<evidence type="ECO:0000259" key="7">
    <source>
        <dbReference type="PROSITE" id="PS51918"/>
    </source>
</evidence>
<evidence type="ECO:0000256" key="3">
    <source>
        <dbReference type="ARBA" id="ARBA00022691"/>
    </source>
</evidence>
<dbReference type="EMBL" id="BSOZ01000089">
    <property type="protein sequence ID" value="GLS06084.1"/>
    <property type="molecule type" value="Genomic_DNA"/>
</dbReference>
<dbReference type="PROSITE" id="PS51918">
    <property type="entry name" value="RADICAL_SAM"/>
    <property type="match status" value="1"/>
</dbReference>
<dbReference type="PANTHER" id="PTHR30352:SF13">
    <property type="entry name" value="GLYCYL-RADICAL ENZYME ACTIVATING ENZYME YJJW-RELATED"/>
    <property type="match status" value="1"/>
</dbReference>
<sequence length="244" mass="27064">MREAPMHDAHQDRPRTPKLGGFVPFSSCDYPGHLACVVFTAGCPWRCRYCHNPHLQKREHQPGLPSWDDILAWLPLREGLLDGLVFCGGEPLAEPLLPRMAAQVKALGFKVGLHTGGAYPDRLQACLPYVDWVGFDVKHQFDLYPGVTLIRNSGDPARRALAMVQASGVPFECRTTTHPGLHSPEQLRRLADQLAGYGVRDFALQLFRSDGCHDDALLKQPALPPDAATLAHLENAFERFTLRG</sequence>
<keyword evidence="9" id="KW-1185">Reference proteome</keyword>
<dbReference type="InterPro" id="IPR058240">
    <property type="entry name" value="rSAM_sf"/>
</dbReference>
<keyword evidence="5" id="KW-0408">Iron</keyword>
<name>A0ABQ6C269_9NEIS</name>
<dbReference type="Proteomes" id="UP001156836">
    <property type="component" value="Unassembled WGS sequence"/>
</dbReference>
<keyword evidence="4" id="KW-0479">Metal-binding</keyword>
<dbReference type="SUPFAM" id="SSF102114">
    <property type="entry name" value="Radical SAM enzymes"/>
    <property type="match status" value="1"/>
</dbReference>
<organism evidence="8 9">
    <name type="scientific">Chitiniphilus shinanonensis</name>
    <dbReference type="NCBI Taxonomy" id="553088"/>
    <lineage>
        <taxon>Bacteria</taxon>
        <taxon>Pseudomonadati</taxon>
        <taxon>Pseudomonadota</taxon>
        <taxon>Betaproteobacteria</taxon>
        <taxon>Neisseriales</taxon>
        <taxon>Chitinibacteraceae</taxon>
        <taxon>Chitiniphilus</taxon>
    </lineage>
</organism>
<feature type="domain" description="Radical SAM core" evidence="7">
    <location>
        <begin position="29"/>
        <end position="243"/>
    </location>
</feature>
<accession>A0ABQ6C269</accession>
<keyword evidence="3" id="KW-0949">S-adenosyl-L-methionine</keyword>
<evidence type="ECO:0000256" key="6">
    <source>
        <dbReference type="ARBA" id="ARBA00023014"/>
    </source>
</evidence>
<evidence type="ECO:0000256" key="2">
    <source>
        <dbReference type="ARBA" id="ARBA00022485"/>
    </source>
</evidence>
<dbReference type="CDD" id="cd01335">
    <property type="entry name" value="Radical_SAM"/>
    <property type="match status" value="1"/>
</dbReference>
<keyword evidence="6" id="KW-0411">Iron-sulfur</keyword>
<dbReference type="SFLD" id="SFLDS00029">
    <property type="entry name" value="Radical_SAM"/>
    <property type="match status" value="1"/>
</dbReference>
<dbReference type="Gene3D" id="3.20.20.70">
    <property type="entry name" value="Aldolase class I"/>
    <property type="match status" value="1"/>
</dbReference>
<gene>
    <name evidence="8" type="ORF">GCM10007860_32500</name>
</gene>
<comment type="cofactor">
    <cofactor evidence="1">
        <name>[4Fe-4S] cluster</name>
        <dbReference type="ChEBI" id="CHEBI:49883"/>
    </cofactor>
</comment>
<proteinExistence type="predicted"/>
<dbReference type="InterPro" id="IPR034457">
    <property type="entry name" value="Organic_radical-activating"/>
</dbReference>
<evidence type="ECO:0000256" key="4">
    <source>
        <dbReference type="ARBA" id="ARBA00022723"/>
    </source>
</evidence>
<evidence type="ECO:0000256" key="5">
    <source>
        <dbReference type="ARBA" id="ARBA00023004"/>
    </source>
</evidence>
<evidence type="ECO:0000256" key="1">
    <source>
        <dbReference type="ARBA" id="ARBA00001966"/>
    </source>
</evidence>
<reference evidence="9" key="1">
    <citation type="journal article" date="2019" name="Int. J. Syst. Evol. Microbiol.">
        <title>The Global Catalogue of Microorganisms (GCM) 10K type strain sequencing project: providing services to taxonomists for standard genome sequencing and annotation.</title>
        <authorList>
            <consortium name="The Broad Institute Genomics Platform"/>
            <consortium name="The Broad Institute Genome Sequencing Center for Infectious Disease"/>
            <person name="Wu L."/>
            <person name="Ma J."/>
        </authorList>
    </citation>
    <scope>NUCLEOTIDE SEQUENCE [LARGE SCALE GENOMIC DNA]</scope>
    <source>
        <strain evidence="9">NBRC 104970</strain>
    </source>
</reference>
<dbReference type="PANTHER" id="PTHR30352">
    <property type="entry name" value="PYRUVATE FORMATE-LYASE-ACTIVATING ENZYME"/>
    <property type="match status" value="1"/>
</dbReference>
<dbReference type="Pfam" id="PF04055">
    <property type="entry name" value="Radical_SAM"/>
    <property type="match status" value="1"/>
</dbReference>
<dbReference type="InterPro" id="IPR012840">
    <property type="entry name" value="NrdG2"/>
</dbReference>
<dbReference type="InterPro" id="IPR013785">
    <property type="entry name" value="Aldolase_TIM"/>
</dbReference>
<dbReference type="SFLD" id="SFLDG01094">
    <property type="entry name" value="Uncharacterised_Radical_SAM_Su"/>
    <property type="match status" value="1"/>
</dbReference>
<evidence type="ECO:0000313" key="8">
    <source>
        <dbReference type="EMBL" id="GLS06084.1"/>
    </source>
</evidence>
<protein>
    <submittedName>
        <fullName evidence="8">Anaerobic ribonucleoside-triphosphate reductase activating protein</fullName>
    </submittedName>
</protein>
<keyword evidence="2" id="KW-0004">4Fe-4S</keyword>
<dbReference type="NCBIfam" id="TIGR02495">
    <property type="entry name" value="NrdG2"/>
    <property type="match status" value="1"/>
</dbReference>